<evidence type="ECO:0000313" key="17">
    <source>
        <dbReference type="Proteomes" id="UP000199206"/>
    </source>
</evidence>
<keyword evidence="8 9" id="KW-0998">Cell outer membrane</keyword>
<dbReference type="STRING" id="1166340.SAMN05192583_3691"/>
<name>A0A1H8JUD6_9SPHN</name>
<feature type="region of interest" description="Disordered" evidence="12">
    <location>
        <begin position="33"/>
        <end position="76"/>
    </location>
</feature>
<keyword evidence="7 9" id="KW-0472">Membrane</keyword>
<keyword evidence="4 9" id="KW-0812">Transmembrane</keyword>
<evidence type="ECO:0000256" key="6">
    <source>
        <dbReference type="ARBA" id="ARBA00023077"/>
    </source>
</evidence>
<dbReference type="InterPro" id="IPR012910">
    <property type="entry name" value="Plug_dom"/>
</dbReference>
<gene>
    <name evidence="16" type="ORF">SAMN05192583_3691</name>
</gene>
<dbReference type="Pfam" id="PF07715">
    <property type="entry name" value="Plug"/>
    <property type="match status" value="1"/>
</dbReference>
<evidence type="ECO:0000256" key="9">
    <source>
        <dbReference type="PROSITE-ProRule" id="PRU01360"/>
    </source>
</evidence>
<dbReference type="InterPro" id="IPR037066">
    <property type="entry name" value="Plug_dom_sf"/>
</dbReference>
<dbReference type="PROSITE" id="PS52016">
    <property type="entry name" value="TONB_DEPENDENT_REC_3"/>
    <property type="match status" value="1"/>
</dbReference>
<organism evidence="16 17">
    <name type="scientific">Sphingomonas gellani</name>
    <dbReference type="NCBI Taxonomy" id="1166340"/>
    <lineage>
        <taxon>Bacteria</taxon>
        <taxon>Pseudomonadati</taxon>
        <taxon>Pseudomonadota</taxon>
        <taxon>Alphaproteobacteria</taxon>
        <taxon>Sphingomonadales</taxon>
        <taxon>Sphingomonadaceae</taxon>
        <taxon>Sphingomonas</taxon>
    </lineage>
</organism>
<dbReference type="PANTHER" id="PTHR47234:SF2">
    <property type="entry name" value="TONB-DEPENDENT RECEPTOR"/>
    <property type="match status" value="1"/>
</dbReference>
<dbReference type="Pfam" id="PF00593">
    <property type="entry name" value="TonB_dep_Rec_b-barrel"/>
    <property type="match status" value="1"/>
</dbReference>
<evidence type="ECO:0000256" key="5">
    <source>
        <dbReference type="ARBA" id="ARBA00022729"/>
    </source>
</evidence>
<proteinExistence type="inferred from homology"/>
<feature type="compositionally biased region" description="Polar residues" evidence="12">
    <location>
        <begin position="46"/>
        <end position="57"/>
    </location>
</feature>
<dbReference type="InterPro" id="IPR039426">
    <property type="entry name" value="TonB-dep_rcpt-like"/>
</dbReference>
<keyword evidence="17" id="KW-1185">Reference proteome</keyword>
<evidence type="ECO:0000256" key="2">
    <source>
        <dbReference type="ARBA" id="ARBA00022448"/>
    </source>
</evidence>
<evidence type="ECO:0000256" key="13">
    <source>
        <dbReference type="SAM" id="SignalP"/>
    </source>
</evidence>
<evidence type="ECO:0000256" key="1">
    <source>
        <dbReference type="ARBA" id="ARBA00004571"/>
    </source>
</evidence>
<sequence>MLVKTFANHRVVLGTVSGLALFLGGMEVASAQTTTPQTATSPASTEAVQDQVGSDQQATPPAAAEPTGQLPGNADQAASADVVVTGTLLRGVAPVGTNVVSISTADVVATGAQSSNDLLATIPQISNFNAVPTGGAGFGQPIVQTNLRNLGASGGTTTLTLLNGHRVVGSGILQTYVDPQIIPPGIISRVEVIPDGGSSIYGSDAIGGVINFITRKRFDGIEATGRYGFADGYRTLDTSVTVGKDWGSGSLFLSYAYAWHNEIQGIERDYVTQDYRANGGSDNRSFNCNPGNIRLGTTYYPLPGRVAGTPNRCSTTDYATIYPRENRHTVFATLDQQLNDAISTNITGYYSRRKTTTLQATLAGSGTITNANPYFRPIGTETRQFVTFDFSPVFGQGTQSPARFDSWGITPTFDANLGGGWHLRGLANYGHSYNNTIEYLANAGNLAGALAGTTTATALNPYDVSSTNAAVLAAIRDYSNYSVAKQDLAEGRLVVDGSLFSLGGGDVRVAIGGEHHWERIAANIRNGSSVTPFRNGSAADRDVSSVFGEIFVPVVGASNAMGGIRALDLTGSVRYDHYSDVGGTTNPKVGFNYKPIDQITIRGNWGTSFHAPSLADTVGAVDARISATQGIGYAGGRSIIWISGGSSTLKPETATTWSLGADVRPVPAVTLSATYYNIDFTDIISVNSGGFGTPAWYNDPLNAPFFIRDPTIAQVNGFSGGLRPDNFPSLDFLYNQFGTPYAVLDLRRYNRGRLKQDGIDFNAVLNRPTDFGSINASFGGTYTLHRKSSPSNNGVYTELLDNGASRFNFLATLGAEVGPITGRAQLAHSGGYPILFDATQSRVKAFDTVDLFFSLNLEKAGLMEGTSLTLNIDNLFDENPPFRNAASGYANGSTLGRLFALGLRTKF</sequence>
<dbReference type="Gene3D" id="2.170.130.10">
    <property type="entry name" value="TonB-dependent receptor, plug domain"/>
    <property type="match status" value="1"/>
</dbReference>
<feature type="short sequence motif" description="TonB C-terminal box" evidence="10">
    <location>
        <begin position="890"/>
        <end position="907"/>
    </location>
</feature>
<dbReference type="InterPro" id="IPR000531">
    <property type="entry name" value="Beta-barrel_TonB"/>
</dbReference>
<feature type="chain" id="PRO_5011749198" evidence="13">
    <location>
        <begin position="32"/>
        <end position="907"/>
    </location>
</feature>
<comment type="subcellular location">
    <subcellularLocation>
        <location evidence="1 9">Cell outer membrane</location>
        <topology evidence="1 9">Multi-pass membrane protein</topology>
    </subcellularLocation>
</comment>
<feature type="domain" description="TonB-dependent receptor-like beta-barrel" evidence="14">
    <location>
        <begin position="399"/>
        <end position="875"/>
    </location>
</feature>
<dbReference type="Gene3D" id="2.40.170.20">
    <property type="entry name" value="TonB-dependent receptor, beta-barrel domain"/>
    <property type="match status" value="1"/>
</dbReference>
<comment type="similarity">
    <text evidence="9 11">Belongs to the TonB-dependent receptor family.</text>
</comment>
<dbReference type="PANTHER" id="PTHR47234">
    <property type="match status" value="1"/>
</dbReference>
<evidence type="ECO:0000256" key="12">
    <source>
        <dbReference type="SAM" id="MobiDB-lite"/>
    </source>
</evidence>
<evidence type="ECO:0000256" key="4">
    <source>
        <dbReference type="ARBA" id="ARBA00022692"/>
    </source>
</evidence>
<protein>
    <submittedName>
        <fullName evidence="16">Iron complex outermembrane recepter protein</fullName>
    </submittedName>
</protein>
<feature type="compositionally biased region" description="Low complexity" evidence="12">
    <location>
        <begin position="33"/>
        <end position="45"/>
    </location>
</feature>
<accession>A0A1H8JUD6</accession>
<dbReference type="EMBL" id="FOCF01000016">
    <property type="protein sequence ID" value="SEN84350.1"/>
    <property type="molecule type" value="Genomic_DNA"/>
</dbReference>
<keyword evidence="2 9" id="KW-0813">Transport</keyword>
<evidence type="ECO:0000256" key="8">
    <source>
        <dbReference type="ARBA" id="ARBA00023237"/>
    </source>
</evidence>
<dbReference type="AlphaFoldDB" id="A0A1H8JUD6"/>
<dbReference type="Proteomes" id="UP000199206">
    <property type="component" value="Unassembled WGS sequence"/>
</dbReference>
<keyword evidence="3 9" id="KW-1134">Transmembrane beta strand</keyword>
<evidence type="ECO:0000256" key="10">
    <source>
        <dbReference type="PROSITE-ProRule" id="PRU10144"/>
    </source>
</evidence>
<feature type="compositionally biased region" description="Low complexity" evidence="12">
    <location>
        <begin position="58"/>
        <end position="67"/>
    </location>
</feature>
<reference evidence="17" key="1">
    <citation type="submission" date="2016-10" db="EMBL/GenBank/DDBJ databases">
        <authorList>
            <person name="Varghese N."/>
            <person name="Submissions S."/>
        </authorList>
    </citation>
    <scope>NUCLEOTIDE SEQUENCE [LARGE SCALE GENOMIC DNA]</scope>
    <source>
        <strain evidence="17">S6-262</strain>
    </source>
</reference>
<keyword evidence="5 13" id="KW-0732">Signal</keyword>
<keyword evidence="6 11" id="KW-0798">TonB box</keyword>
<dbReference type="PROSITE" id="PS01156">
    <property type="entry name" value="TONB_DEPENDENT_REC_2"/>
    <property type="match status" value="1"/>
</dbReference>
<dbReference type="SUPFAM" id="SSF56935">
    <property type="entry name" value="Porins"/>
    <property type="match status" value="1"/>
</dbReference>
<evidence type="ECO:0000256" key="7">
    <source>
        <dbReference type="ARBA" id="ARBA00023136"/>
    </source>
</evidence>
<evidence type="ECO:0000256" key="11">
    <source>
        <dbReference type="RuleBase" id="RU003357"/>
    </source>
</evidence>
<evidence type="ECO:0000313" key="16">
    <source>
        <dbReference type="EMBL" id="SEN84350.1"/>
    </source>
</evidence>
<evidence type="ECO:0000259" key="15">
    <source>
        <dbReference type="Pfam" id="PF07715"/>
    </source>
</evidence>
<evidence type="ECO:0000256" key="3">
    <source>
        <dbReference type="ARBA" id="ARBA00022452"/>
    </source>
</evidence>
<dbReference type="InterPro" id="IPR036942">
    <property type="entry name" value="Beta-barrel_TonB_sf"/>
</dbReference>
<dbReference type="InterPro" id="IPR010917">
    <property type="entry name" value="TonB_rcpt_CS"/>
</dbReference>
<feature type="signal peptide" evidence="13">
    <location>
        <begin position="1"/>
        <end position="31"/>
    </location>
</feature>
<feature type="domain" description="TonB-dependent receptor plug" evidence="15">
    <location>
        <begin position="97"/>
        <end position="209"/>
    </location>
</feature>
<dbReference type="GO" id="GO:0009279">
    <property type="term" value="C:cell outer membrane"/>
    <property type="evidence" value="ECO:0007669"/>
    <property type="project" value="UniProtKB-SubCell"/>
</dbReference>
<evidence type="ECO:0000259" key="14">
    <source>
        <dbReference type="Pfam" id="PF00593"/>
    </source>
</evidence>